<evidence type="ECO:0000313" key="4">
    <source>
        <dbReference type="EMBL" id="GBG95549.1"/>
    </source>
</evidence>
<name>A0A401IVJ4_9LACO</name>
<dbReference type="AlphaFoldDB" id="A0A401IVJ4"/>
<keyword evidence="2 3" id="KW-0732">Signal</keyword>
<dbReference type="OrthoDB" id="9776786at2"/>
<accession>A0A401IVJ4</accession>
<feature type="chain" id="PRO_5038996804" evidence="3">
    <location>
        <begin position="23"/>
        <end position="311"/>
    </location>
</feature>
<dbReference type="PROSITE" id="PS51257">
    <property type="entry name" value="PROKAR_LIPOPROTEIN"/>
    <property type="match status" value="1"/>
</dbReference>
<dbReference type="CDD" id="cd01071">
    <property type="entry name" value="PBP2_PhnD_like"/>
    <property type="match status" value="1"/>
</dbReference>
<dbReference type="Pfam" id="PF12974">
    <property type="entry name" value="Phosphonate-bd"/>
    <property type="match status" value="1"/>
</dbReference>
<dbReference type="PANTHER" id="PTHR35841:SF1">
    <property type="entry name" value="PHOSPHONATES-BINDING PERIPLASMIC PROTEIN"/>
    <property type="match status" value="1"/>
</dbReference>
<dbReference type="EMBL" id="BFFP01000039">
    <property type="protein sequence ID" value="GBG95549.1"/>
    <property type="molecule type" value="Genomic_DNA"/>
</dbReference>
<dbReference type="PANTHER" id="PTHR35841">
    <property type="entry name" value="PHOSPHONATES-BINDING PERIPLASMIC PROTEIN"/>
    <property type="match status" value="1"/>
</dbReference>
<comment type="similarity">
    <text evidence="1">Belongs to the phosphate/phosphite/phosphonate binding protein family.</text>
</comment>
<feature type="signal peptide" evidence="3">
    <location>
        <begin position="1"/>
        <end position="22"/>
    </location>
</feature>
<dbReference type="Proteomes" id="UP000286848">
    <property type="component" value="Unassembled WGS sequence"/>
</dbReference>
<dbReference type="InterPro" id="IPR005770">
    <property type="entry name" value="PhnD"/>
</dbReference>
<protein>
    <submittedName>
        <fullName evidence="4">Phosphonate ABC transporter substrate-binding protein</fullName>
    </submittedName>
</protein>
<sequence>MKLLRKNVLLFCALTTILLLTACGQQNSQSQKESSAPKQLTVQFVPSQNATTIEAKAKPLEKLLQKQLHIPVKVSVSTDYNTIVEAMGSKKVDIGFLPPDAYVLAHQHYHAKALLLAQRYDVTGADDHNSNKLVDFYRSQILVRKDSGIKNIQDLKDKKIATQDTTSTSGWIFPAVGMYKQGVNVNKNGIKTAQVKGHDQGVLAVYNHETDAAFVWQGARNLVKADAPDIMQKVIPIYTSSKIPNDTITVREGISPAWQKKISRAFKKVAQTKKGHAVISEVYGHEGYTTAKDSDFNVIRDYVKTAKKLDQ</sequence>
<organism evidence="4 5">
    <name type="scientific">Ligilactobacillus salitolerans</name>
    <dbReference type="NCBI Taxonomy" id="1808352"/>
    <lineage>
        <taxon>Bacteria</taxon>
        <taxon>Bacillati</taxon>
        <taxon>Bacillota</taxon>
        <taxon>Bacilli</taxon>
        <taxon>Lactobacillales</taxon>
        <taxon>Lactobacillaceae</taxon>
        <taxon>Ligilactobacillus</taxon>
    </lineage>
</organism>
<evidence type="ECO:0000313" key="5">
    <source>
        <dbReference type="Proteomes" id="UP000286848"/>
    </source>
</evidence>
<evidence type="ECO:0000256" key="3">
    <source>
        <dbReference type="SAM" id="SignalP"/>
    </source>
</evidence>
<comment type="caution">
    <text evidence="4">The sequence shown here is derived from an EMBL/GenBank/DDBJ whole genome shotgun (WGS) entry which is preliminary data.</text>
</comment>
<evidence type="ECO:0000256" key="2">
    <source>
        <dbReference type="ARBA" id="ARBA00022729"/>
    </source>
</evidence>
<keyword evidence="5" id="KW-1185">Reference proteome</keyword>
<dbReference type="NCBIfam" id="TIGR01098">
    <property type="entry name" value="3A0109s03R"/>
    <property type="match status" value="1"/>
</dbReference>
<reference evidence="4 5" key="1">
    <citation type="journal article" date="2019" name="Int. J. Syst. Evol. Microbiol.">
        <title>Lactobacillus salitolerans sp. nov., a novel lactic acid bacterium isolated from spent mushroom substrates.</title>
        <authorList>
            <person name="Tohno M."/>
            <person name="Tanizawa Y."/>
            <person name="Kojima Y."/>
            <person name="Sakamoto M."/>
            <person name="Nakamura Y."/>
            <person name="Ohkuma M."/>
            <person name="Kobayashi H."/>
        </authorList>
    </citation>
    <scope>NUCLEOTIDE SEQUENCE [LARGE SCALE GENOMIC DNA]</scope>
    <source>
        <strain evidence="4 5">YK43</strain>
    </source>
</reference>
<dbReference type="SUPFAM" id="SSF53850">
    <property type="entry name" value="Periplasmic binding protein-like II"/>
    <property type="match status" value="1"/>
</dbReference>
<dbReference type="Gene3D" id="3.40.190.10">
    <property type="entry name" value="Periplasmic binding protein-like II"/>
    <property type="match status" value="2"/>
</dbReference>
<dbReference type="GO" id="GO:0043190">
    <property type="term" value="C:ATP-binding cassette (ABC) transporter complex"/>
    <property type="evidence" value="ECO:0007669"/>
    <property type="project" value="InterPro"/>
</dbReference>
<gene>
    <name evidence="4" type="primary">phnD</name>
    <name evidence="4" type="ORF">LFYK43_20080</name>
</gene>
<evidence type="ECO:0000256" key="1">
    <source>
        <dbReference type="ARBA" id="ARBA00007162"/>
    </source>
</evidence>
<dbReference type="RefSeq" id="WP_124977944.1">
    <property type="nucleotide sequence ID" value="NZ_BFFP01000039.1"/>
</dbReference>
<proteinExistence type="inferred from homology"/>
<dbReference type="GO" id="GO:0055085">
    <property type="term" value="P:transmembrane transport"/>
    <property type="evidence" value="ECO:0007669"/>
    <property type="project" value="InterPro"/>
</dbReference>